<reference evidence="9 10" key="1">
    <citation type="submission" date="2016-02" db="EMBL/GenBank/DDBJ databases">
        <authorList>
            <person name="Wen L."/>
            <person name="He K."/>
            <person name="Yang H."/>
        </authorList>
    </citation>
    <scope>NUCLEOTIDE SEQUENCE [LARGE SCALE GENOMIC DNA]</scope>
    <source>
        <strain evidence="9">ShG14-8</strain>
    </source>
</reference>
<evidence type="ECO:0000313" key="9">
    <source>
        <dbReference type="EMBL" id="KXS31716.1"/>
    </source>
</evidence>
<organism evidence="9 10">
    <name type="scientific">Candidatus Gallionella acididurans</name>
    <dbReference type="NCBI Taxonomy" id="1796491"/>
    <lineage>
        <taxon>Bacteria</taxon>
        <taxon>Pseudomonadati</taxon>
        <taxon>Pseudomonadota</taxon>
        <taxon>Betaproteobacteria</taxon>
        <taxon>Nitrosomonadales</taxon>
        <taxon>Gallionellaceae</taxon>
        <taxon>Gallionella</taxon>
    </lineage>
</organism>
<dbReference type="PRINTS" id="PR00726">
    <property type="entry name" value="LEXASERPTASE"/>
</dbReference>
<dbReference type="Proteomes" id="UP000070578">
    <property type="component" value="Unassembled WGS sequence"/>
</dbReference>
<dbReference type="InterPro" id="IPR039418">
    <property type="entry name" value="LexA-like"/>
</dbReference>
<dbReference type="SUPFAM" id="SSF51306">
    <property type="entry name" value="LexA/Signal peptidase"/>
    <property type="match status" value="1"/>
</dbReference>
<evidence type="ECO:0000256" key="1">
    <source>
        <dbReference type="ARBA" id="ARBA00007484"/>
    </source>
</evidence>
<evidence type="ECO:0000256" key="6">
    <source>
        <dbReference type="ARBA" id="ARBA00023236"/>
    </source>
</evidence>
<comment type="similarity">
    <text evidence="1 7">Belongs to the peptidase S24 family.</text>
</comment>
<dbReference type="CDD" id="cd06529">
    <property type="entry name" value="S24_LexA-like"/>
    <property type="match status" value="1"/>
</dbReference>
<dbReference type="InterPro" id="IPR015927">
    <property type="entry name" value="Peptidase_S24_S26A/B/C"/>
</dbReference>
<dbReference type="NCBIfam" id="NF007621">
    <property type="entry name" value="PRK10276.1"/>
    <property type="match status" value="1"/>
</dbReference>
<evidence type="ECO:0000256" key="7">
    <source>
        <dbReference type="RuleBase" id="RU003991"/>
    </source>
</evidence>
<dbReference type="InterPro" id="IPR050077">
    <property type="entry name" value="LexA_repressor"/>
</dbReference>
<gene>
    <name evidence="9" type="ORF">AWT59_2161</name>
</gene>
<keyword evidence="2" id="KW-0227">DNA damage</keyword>
<evidence type="ECO:0000256" key="3">
    <source>
        <dbReference type="ARBA" id="ARBA00022801"/>
    </source>
</evidence>
<dbReference type="GO" id="GO:0006355">
    <property type="term" value="P:regulation of DNA-templated transcription"/>
    <property type="evidence" value="ECO:0007669"/>
    <property type="project" value="InterPro"/>
</dbReference>
<dbReference type="PANTHER" id="PTHR33516">
    <property type="entry name" value="LEXA REPRESSOR"/>
    <property type="match status" value="1"/>
</dbReference>
<dbReference type="GO" id="GO:0006281">
    <property type="term" value="P:DNA repair"/>
    <property type="evidence" value="ECO:0007669"/>
    <property type="project" value="UniProtKB-KW"/>
</dbReference>
<dbReference type="GO" id="GO:0016787">
    <property type="term" value="F:hydrolase activity"/>
    <property type="evidence" value="ECO:0007669"/>
    <property type="project" value="UniProtKB-KW"/>
</dbReference>
<evidence type="ECO:0000256" key="5">
    <source>
        <dbReference type="ARBA" id="ARBA00023204"/>
    </source>
</evidence>
<evidence type="ECO:0000256" key="4">
    <source>
        <dbReference type="ARBA" id="ARBA00022813"/>
    </source>
</evidence>
<proteinExistence type="inferred from homology"/>
<dbReference type="PANTHER" id="PTHR33516:SF2">
    <property type="entry name" value="LEXA REPRESSOR-RELATED"/>
    <property type="match status" value="1"/>
</dbReference>
<protein>
    <submittedName>
        <fullName evidence="9">Peptidase S24/S26A/S26B, conserved region</fullName>
    </submittedName>
</protein>
<dbReference type="Gene3D" id="2.10.109.10">
    <property type="entry name" value="Umud Fragment, subunit A"/>
    <property type="match status" value="1"/>
</dbReference>
<dbReference type="GO" id="GO:0003677">
    <property type="term" value="F:DNA binding"/>
    <property type="evidence" value="ECO:0007669"/>
    <property type="project" value="InterPro"/>
</dbReference>
<evidence type="ECO:0000259" key="8">
    <source>
        <dbReference type="Pfam" id="PF00717"/>
    </source>
</evidence>
<dbReference type="InterPro" id="IPR006197">
    <property type="entry name" value="Peptidase_S24_LexA"/>
</dbReference>
<keyword evidence="5" id="KW-0234">DNA repair</keyword>
<dbReference type="InterPro" id="IPR036286">
    <property type="entry name" value="LexA/Signal_pep-like_sf"/>
</dbReference>
<comment type="caution">
    <text evidence="9">The sequence shown here is derived from an EMBL/GenBank/DDBJ whole genome shotgun (WGS) entry which is preliminary data.</text>
</comment>
<accession>A0A139BRS6</accession>
<name>A0A139BRS6_9PROT</name>
<sequence>MTGINLNLPLARRRAVPPSVLSMTHPNIELLERQRALLRKAVPAGFPSPADDYVERRLSLDEHLIRNKESTFFMRVSGHSMRGLGIFDGDLLIVDRSLPAAHGCVVVAVIDGEFTVKQLLHTSRGKVLRAAHPDYPEIVIKPEQDFTIWGVVQWNVHKV</sequence>
<keyword evidence="4 7" id="KW-0068">Autocatalytic cleavage</keyword>
<dbReference type="AlphaFoldDB" id="A0A139BRS6"/>
<feature type="domain" description="Peptidase S24/S26A/S26B/S26C" evidence="8">
    <location>
        <begin position="40"/>
        <end position="152"/>
    </location>
</feature>
<evidence type="ECO:0000313" key="10">
    <source>
        <dbReference type="Proteomes" id="UP000070578"/>
    </source>
</evidence>
<reference evidence="9 10" key="2">
    <citation type="submission" date="2016-03" db="EMBL/GenBank/DDBJ databases">
        <title>New uncultured bacterium of the family Gallionellaceae from acid mine drainage: description and reconstruction of genome based on metagenomic analysis of microbial community.</title>
        <authorList>
            <person name="Kadnikov V."/>
            <person name="Ivasenko D."/>
            <person name="Beletsky A."/>
            <person name="Mardanov A."/>
            <person name="Danilova E."/>
            <person name="Pimenov N."/>
            <person name="Karnachuk O."/>
            <person name="Ravin N."/>
        </authorList>
    </citation>
    <scope>NUCLEOTIDE SEQUENCE [LARGE SCALE GENOMIC DNA]</scope>
    <source>
        <strain evidence="9">ShG14-8</strain>
    </source>
</reference>
<dbReference type="Pfam" id="PF00717">
    <property type="entry name" value="Peptidase_S24"/>
    <property type="match status" value="1"/>
</dbReference>
<keyword evidence="6" id="KW-0742">SOS response</keyword>
<keyword evidence="3 7" id="KW-0378">Hydrolase</keyword>
<dbReference type="EMBL" id="LSLI01000060">
    <property type="protein sequence ID" value="KXS31716.1"/>
    <property type="molecule type" value="Genomic_DNA"/>
</dbReference>
<dbReference type="PATRIC" id="fig|1796491.3.peg.2361"/>
<dbReference type="GO" id="GO:0009432">
    <property type="term" value="P:SOS response"/>
    <property type="evidence" value="ECO:0007669"/>
    <property type="project" value="UniProtKB-KW"/>
</dbReference>
<evidence type="ECO:0000256" key="2">
    <source>
        <dbReference type="ARBA" id="ARBA00022763"/>
    </source>
</evidence>